<organism evidence="3 4">
    <name type="scientific">Pseudacidovorax intermedius</name>
    <dbReference type="NCBI Taxonomy" id="433924"/>
    <lineage>
        <taxon>Bacteria</taxon>
        <taxon>Pseudomonadati</taxon>
        <taxon>Pseudomonadota</taxon>
        <taxon>Betaproteobacteria</taxon>
        <taxon>Burkholderiales</taxon>
        <taxon>Comamonadaceae</taxon>
        <taxon>Pseudacidovorax</taxon>
    </lineage>
</organism>
<protein>
    <submittedName>
        <fullName evidence="3">Membrane-associated PAP2 superfamily phosphatase</fullName>
    </submittedName>
</protein>
<dbReference type="SUPFAM" id="SSF48317">
    <property type="entry name" value="Acid phosphatase/Vanadium-dependent haloperoxidase"/>
    <property type="match status" value="1"/>
</dbReference>
<evidence type="ECO:0000313" key="4">
    <source>
        <dbReference type="Proteomes" id="UP000255265"/>
    </source>
</evidence>
<keyword evidence="4" id="KW-1185">Reference proteome</keyword>
<feature type="transmembrane region" description="Helical" evidence="1">
    <location>
        <begin position="193"/>
        <end position="213"/>
    </location>
</feature>
<dbReference type="InterPro" id="IPR036938">
    <property type="entry name" value="PAP2/HPO_sf"/>
</dbReference>
<feature type="transmembrane region" description="Helical" evidence="1">
    <location>
        <begin position="90"/>
        <end position="109"/>
    </location>
</feature>
<dbReference type="InterPro" id="IPR000326">
    <property type="entry name" value="PAP2/HPO"/>
</dbReference>
<accession>A0A370F7A9</accession>
<dbReference type="CDD" id="cd03396">
    <property type="entry name" value="PAP2_like_6"/>
    <property type="match status" value="1"/>
</dbReference>
<feature type="transmembrane region" description="Helical" evidence="1">
    <location>
        <begin position="61"/>
        <end position="78"/>
    </location>
</feature>
<keyword evidence="1" id="KW-1133">Transmembrane helix</keyword>
<evidence type="ECO:0000256" key="1">
    <source>
        <dbReference type="SAM" id="Phobius"/>
    </source>
</evidence>
<keyword evidence="1" id="KW-0472">Membrane</keyword>
<dbReference type="Proteomes" id="UP000255265">
    <property type="component" value="Unassembled WGS sequence"/>
</dbReference>
<dbReference type="OrthoDB" id="7348799at2"/>
<dbReference type="EMBL" id="QQAV01000013">
    <property type="protein sequence ID" value="RDI19154.1"/>
    <property type="molecule type" value="Genomic_DNA"/>
</dbReference>
<gene>
    <name evidence="3" type="ORF">DFR41_113136</name>
</gene>
<dbReference type="Pfam" id="PF01569">
    <property type="entry name" value="PAP2"/>
    <property type="match status" value="1"/>
</dbReference>
<reference evidence="3 4" key="1">
    <citation type="submission" date="2018-07" db="EMBL/GenBank/DDBJ databases">
        <title>Genomic Encyclopedia of Type Strains, Phase IV (KMG-IV): sequencing the most valuable type-strain genomes for metagenomic binning, comparative biology and taxonomic classification.</title>
        <authorList>
            <person name="Goeker M."/>
        </authorList>
    </citation>
    <scope>NUCLEOTIDE SEQUENCE [LARGE SCALE GENOMIC DNA]</scope>
    <source>
        <strain evidence="3 4">DSM 21352</strain>
    </source>
</reference>
<sequence length="232" mass="25108">MDASSRSVSPLWPTLAVTAALVGWDLGGGDLWLASLPGTPFGFPLRSNWALASLMHEGGKALSWVLVLGMLAAVWLPMGPWRRLSRPERWQLVLSVLGAVGAVTLLKKFSLTSCPWDLRVFGGVAEHVSHWRWGVADGGPGHCFPAGHASAAFGFVGGWFVWRRHSPAFARGWLLAAVVAGLMLGVGQQLRGAHFFSHTLWSGWACWMAGWAVDMAMTGRRRRATDAKLNAV</sequence>
<feature type="domain" description="Phosphatidic acid phosphatase type 2/haloperoxidase" evidence="2">
    <location>
        <begin position="90"/>
        <end position="213"/>
    </location>
</feature>
<feature type="transmembrane region" description="Helical" evidence="1">
    <location>
        <begin position="169"/>
        <end position="187"/>
    </location>
</feature>
<dbReference type="RefSeq" id="WP_114804581.1">
    <property type="nucleotide sequence ID" value="NZ_QQAV01000013.1"/>
</dbReference>
<name>A0A370F7A9_9BURK</name>
<feature type="transmembrane region" description="Helical" evidence="1">
    <location>
        <begin position="144"/>
        <end position="162"/>
    </location>
</feature>
<evidence type="ECO:0000259" key="2">
    <source>
        <dbReference type="Pfam" id="PF01569"/>
    </source>
</evidence>
<comment type="caution">
    <text evidence="3">The sequence shown here is derived from an EMBL/GenBank/DDBJ whole genome shotgun (WGS) entry which is preliminary data.</text>
</comment>
<evidence type="ECO:0000313" key="3">
    <source>
        <dbReference type="EMBL" id="RDI19154.1"/>
    </source>
</evidence>
<dbReference type="AlphaFoldDB" id="A0A370F7A9"/>
<proteinExistence type="predicted"/>
<keyword evidence="1" id="KW-0812">Transmembrane</keyword>